<dbReference type="Proteomes" id="UP000011723">
    <property type="component" value="Chromosome"/>
</dbReference>
<accession>M1N187</accession>
<organism evidence="1 2">
    <name type="scientific">Corynebacterium halotolerans YIM 70093 = DSM 44683</name>
    <dbReference type="NCBI Taxonomy" id="1121362"/>
    <lineage>
        <taxon>Bacteria</taxon>
        <taxon>Bacillati</taxon>
        <taxon>Actinomycetota</taxon>
        <taxon>Actinomycetes</taxon>
        <taxon>Mycobacteriales</taxon>
        <taxon>Corynebacteriaceae</taxon>
        <taxon>Corynebacterium</taxon>
    </lineage>
</organism>
<dbReference type="OrthoDB" id="3531406at2"/>
<reference evidence="1 2" key="1">
    <citation type="journal article" date="2012" name="Stand. Genomic Sci.">
        <title>Genome sequence of the halotolerant bacterium Corynebacterium halotolerans type strain YIM 70093(T) (= DSM 44683(T)).</title>
        <authorList>
            <person name="Ruckert C."/>
            <person name="Albersmeier A."/>
            <person name="Al-Dilaimi A."/>
            <person name="Niehaus K."/>
            <person name="Szczepanowski R."/>
            <person name="Kalinowski J."/>
        </authorList>
    </citation>
    <scope>NUCLEOTIDE SEQUENCE [LARGE SCALE GENOMIC DNA]</scope>
    <source>
        <strain evidence="1">YIM 70093</strain>
    </source>
</reference>
<dbReference type="HOGENOM" id="CLU_124443_0_0_11"/>
<name>M1N187_9CORY</name>
<sequence>MVVYRNEISHQWERRMLLARWHRGSVKRDEICDADFLLVTAARFHGVPAGAPCPICDSEELRVVQWIHGEQLGRMSGTARSTEEIEQIAGTGREVTVHTVEVCPVCRWNHLLKAVTATAG</sequence>
<dbReference type="PATRIC" id="fig|1121362.3.peg.2744"/>
<dbReference type="EMBL" id="CP003697">
    <property type="protein sequence ID" value="AGF73694.1"/>
    <property type="molecule type" value="Genomic_DNA"/>
</dbReference>
<evidence type="ECO:0000313" key="1">
    <source>
        <dbReference type="EMBL" id="AGF73694.1"/>
    </source>
</evidence>
<dbReference type="KEGG" id="chn:A605_13490"/>
<evidence type="ECO:0000313" key="2">
    <source>
        <dbReference type="Proteomes" id="UP000011723"/>
    </source>
</evidence>
<keyword evidence="2" id="KW-1185">Reference proteome</keyword>
<dbReference type="AlphaFoldDB" id="M1N187"/>
<dbReference type="RefSeq" id="WP_015402108.1">
    <property type="nucleotide sequence ID" value="NC_020302.1"/>
</dbReference>
<evidence type="ECO:0008006" key="3">
    <source>
        <dbReference type="Google" id="ProtNLM"/>
    </source>
</evidence>
<gene>
    <name evidence="1" type="ORF">A605_13490</name>
</gene>
<dbReference type="Pfam" id="PF17249">
    <property type="entry name" value="DUF5318"/>
    <property type="match status" value="1"/>
</dbReference>
<dbReference type="eggNOG" id="ENOG5032SMG">
    <property type="taxonomic scope" value="Bacteria"/>
</dbReference>
<dbReference type="STRING" id="1121362.A605_13490"/>
<dbReference type="InterPro" id="IPR035169">
    <property type="entry name" value="DUF5318"/>
</dbReference>
<proteinExistence type="predicted"/>
<protein>
    <recommendedName>
        <fullName evidence="3">DUF5318 domain-containing protein</fullName>
    </recommendedName>
</protein>